<comment type="caution">
    <text evidence="1">The sequence shown here is derived from an EMBL/GenBank/DDBJ whole genome shotgun (WGS) entry which is preliminary data.</text>
</comment>
<dbReference type="Proteomes" id="UP000828941">
    <property type="component" value="Chromosome 13"/>
</dbReference>
<organism evidence="1 2">
    <name type="scientific">Bauhinia variegata</name>
    <name type="common">Purple orchid tree</name>
    <name type="synonym">Phanera variegata</name>
    <dbReference type="NCBI Taxonomy" id="167791"/>
    <lineage>
        <taxon>Eukaryota</taxon>
        <taxon>Viridiplantae</taxon>
        <taxon>Streptophyta</taxon>
        <taxon>Embryophyta</taxon>
        <taxon>Tracheophyta</taxon>
        <taxon>Spermatophyta</taxon>
        <taxon>Magnoliopsida</taxon>
        <taxon>eudicotyledons</taxon>
        <taxon>Gunneridae</taxon>
        <taxon>Pentapetalae</taxon>
        <taxon>rosids</taxon>
        <taxon>fabids</taxon>
        <taxon>Fabales</taxon>
        <taxon>Fabaceae</taxon>
        <taxon>Cercidoideae</taxon>
        <taxon>Cercideae</taxon>
        <taxon>Bauhiniinae</taxon>
        <taxon>Bauhinia</taxon>
    </lineage>
</organism>
<gene>
    <name evidence="1" type="ORF">L6164_031978</name>
</gene>
<proteinExistence type="predicted"/>
<reference evidence="1 2" key="1">
    <citation type="journal article" date="2022" name="DNA Res.">
        <title>Chromosomal-level genome assembly of the orchid tree Bauhinia variegata (Leguminosae; Cercidoideae) supports the allotetraploid origin hypothesis of Bauhinia.</title>
        <authorList>
            <person name="Zhong Y."/>
            <person name="Chen Y."/>
            <person name="Zheng D."/>
            <person name="Pang J."/>
            <person name="Liu Y."/>
            <person name="Luo S."/>
            <person name="Meng S."/>
            <person name="Qian L."/>
            <person name="Wei D."/>
            <person name="Dai S."/>
            <person name="Zhou R."/>
        </authorList>
    </citation>
    <scope>NUCLEOTIDE SEQUENCE [LARGE SCALE GENOMIC DNA]</scope>
    <source>
        <strain evidence="1">BV-YZ2020</strain>
    </source>
</reference>
<dbReference type="EMBL" id="CM039438">
    <property type="protein sequence ID" value="KAI4298415.1"/>
    <property type="molecule type" value="Genomic_DNA"/>
</dbReference>
<evidence type="ECO:0000313" key="2">
    <source>
        <dbReference type="Proteomes" id="UP000828941"/>
    </source>
</evidence>
<evidence type="ECO:0000313" key="1">
    <source>
        <dbReference type="EMBL" id="KAI4298415.1"/>
    </source>
</evidence>
<name>A0ACB9KML5_BAUVA</name>
<sequence length="159" mass="17425">MANLPFLQAFGCFLFSSLLFSSCLSTLSYAISDSEAFFISRRQLLHFQEKGEDVPAEIKYDVNITNERLKPAYVALQAWKKAIYSDPSGITDNWVGPDVCSYNGVFCAPALDDPKVQVVAGIDLNNADIAGYLPPELGLLKDLALFHINSNSGAQMARP</sequence>
<accession>A0ACB9KML5</accession>
<protein>
    <submittedName>
        <fullName evidence="1">Uncharacterized protein</fullName>
    </submittedName>
</protein>
<keyword evidence="2" id="KW-1185">Reference proteome</keyword>